<dbReference type="RefSeq" id="XP_025364651.1">
    <property type="nucleotide sequence ID" value="XM_025509495.1"/>
</dbReference>
<dbReference type="Proteomes" id="UP000245884">
    <property type="component" value="Unassembled WGS sequence"/>
</dbReference>
<dbReference type="SUPFAM" id="SSF101908">
    <property type="entry name" value="Putative isomerase YbhE"/>
    <property type="match status" value="1"/>
</dbReference>
<feature type="region of interest" description="Disordered" evidence="1">
    <location>
        <begin position="1158"/>
        <end position="1339"/>
    </location>
</feature>
<feature type="region of interest" description="Disordered" evidence="1">
    <location>
        <begin position="1"/>
        <end position="34"/>
    </location>
</feature>
<evidence type="ECO:0000313" key="2">
    <source>
        <dbReference type="EMBL" id="PWN30039.1"/>
    </source>
</evidence>
<organism evidence="2 3">
    <name type="scientific">Jaminaea rosea</name>
    <dbReference type="NCBI Taxonomy" id="1569628"/>
    <lineage>
        <taxon>Eukaryota</taxon>
        <taxon>Fungi</taxon>
        <taxon>Dikarya</taxon>
        <taxon>Basidiomycota</taxon>
        <taxon>Ustilaginomycotina</taxon>
        <taxon>Exobasidiomycetes</taxon>
        <taxon>Microstromatales</taxon>
        <taxon>Microstromatales incertae sedis</taxon>
        <taxon>Jaminaea</taxon>
    </lineage>
</organism>
<name>A0A316UXK2_9BASI</name>
<feature type="compositionally biased region" description="Polar residues" evidence="1">
    <location>
        <begin position="1168"/>
        <end position="1179"/>
    </location>
</feature>
<feature type="compositionally biased region" description="Basic and acidic residues" evidence="1">
    <location>
        <begin position="979"/>
        <end position="989"/>
    </location>
</feature>
<feature type="compositionally biased region" description="Polar residues" evidence="1">
    <location>
        <begin position="821"/>
        <end position="842"/>
    </location>
</feature>
<feature type="region of interest" description="Disordered" evidence="1">
    <location>
        <begin position="327"/>
        <end position="347"/>
    </location>
</feature>
<proteinExistence type="predicted"/>
<sequence length="1339" mass="143525">MDGHIADVGSRGSVWIQDRGEGSSTGTRLEPAFGNRRQGNLILPRPASQPLAIFPASRASNYASPSDAKGAQSSTEYLRGKHPEFQDAPDEVLRDLLGEAQQSRTPSTGCKVLITPYLAASNVSLIVNVGGSRNENIYISTLHPPGVTADGSKRRRRRSKTKGQLDNRDQPTLRPILLPAFISDSPIVDISLAPNEPAMPGSRHHEGPWISIRTLTALHFCAIHRVTSRKHDKASRPLPPYTLNSIATILTRQVYAERDKDDVEFSSSPPAATFSLDRYPVSDVAWDPSSRSTALIVDTQGNIWQWSVDLLRSGDNKWLSRGHRLQRVSNSPLPPQPDLAEEDKPARRNHRCRVAWSDAYGSESVILSTDHAVWVVDLRDGDTEGRIESVFEAAPSTTHLRRSRLHALINLSLPHPLSRTMDHSDEAGLPLLIAASSTSLHVLDAVDPRQQLLTIPHNRHFDDDTLTLTFLPGLTHAKGQRGYSAVLLSSTRDSTTTLYGIGCSLALADETAGQRRVTRAWQAHGPCEWAAMKDLAPKEAPVVALWKQLLPVDHQLDSPWRRWRRSSVTRDVLGKWATLQRDATTGEVWLTGWCYRGPKASNSQEGSQVPRDPLPITVYQSQAVHELRALIAAQEGHGVLAARRVGQVEAAHAASWAGSTWSVEDRKDATTVDFATTWARMNAMQDVPTGRGEAQYDAIARMPRALSIVGEVPCGSMVTGQDLMALASLHGSSSTISTGSPCVVGSLTPFWYGPGAISSLSAPHTLLALGKARIQAGINADLIAALTACRALASGLWWDGERWPMATLLRVAEAVEDETRQNGSQDGKQSQSQVTDEQAEQATWQRHVEAIVRRYAASNTDPTALSDMTSSIWQLIHHLVLSNEVWSPRPITIEALPSLPLPSAEEFGTVAQTSTEWDAATVATRGGAGRSSRQDRLPSGARHQSESLRSKMARMGGGPIQRELDSDVEDDFSDDEDAREPTIEEEASRRYPPPEPIHFSYFQPTKRKNSGAAPGSAPTTLASRLLLSTWPLTSLDPTSAENDPSYYTYSDPYVLLDAARRTAEGGYSSADSAGSGWASQGSERSRSRSRSASASASALASGLSDIESGGWTSSVGGAGGWTSGAESAASAWLSDDAARAIVARRSVWAAGLGSIGAHGEGSSAAPLRTSQRGSSSLPPTGTPVASSSAVVPASVDRRAARRLAPPSIVSSSTHTGTATGTGTGEASGDVAHRRRSQAVAGGVGSGATRFLQRAPLGAGSQSQQMSDSQMASSMSPRVGAQSQPAHAGDSSFASQPAHWQAAASSQPLPPTGKRHKKKGRKSGHPEDGGRPAKRRMGGF</sequence>
<feature type="region of interest" description="Disordered" evidence="1">
    <location>
        <begin position="817"/>
        <end position="842"/>
    </location>
</feature>
<feature type="compositionally biased region" description="Acidic residues" evidence="1">
    <location>
        <begin position="966"/>
        <end position="978"/>
    </location>
</feature>
<evidence type="ECO:0000256" key="1">
    <source>
        <dbReference type="SAM" id="MobiDB-lite"/>
    </source>
</evidence>
<evidence type="ECO:0000313" key="3">
    <source>
        <dbReference type="Proteomes" id="UP000245884"/>
    </source>
</evidence>
<feature type="compositionally biased region" description="Low complexity" evidence="1">
    <location>
        <begin position="1183"/>
        <end position="1194"/>
    </location>
</feature>
<dbReference type="EMBL" id="KZ819662">
    <property type="protein sequence ID" value="PWN30039.1"/>
    <property type="molecule type" value="Genomic_DNA"/>
</dbReference>
<feature type="region of interest" description="Disordered" evidence="1">
    <location>
        <begin position="1065"/>
        <end position="1094"/>
    </location>
</feature>
<dbReference type="GeneID" id="37031318"/>
<feature type="region of interest" description="Disordered" evidence="1">
    <location>
        <begin position="142"/>
        <end position="170"/>
    </location>
</feature>
<accession>A0A316UXK2</accession>
<protein>
    <submittedName>
        <fullName evidence="2">Uncharacterized protein</fullName>
    </submittedName>
</protein>
<dbReference type="STRING" id="1569628.A0A316UXK2"/>
<feature type="compositionally biased region" description="Low complexity" evidence="1">
    <location>
        <begin position="1065"/>
        <end position="1082"/>
    </location>
</feature>
<feature type="compositionally biased region" description="Basic residues" evidence="1">
    <location>
        <begin position="1312"/>
        <end position="1322"/>
    </location>
</feature>
<gene>
    <name evidence="2" type="ORF">BDZ90DRAFT_3212</name>
</gene>
<dbReference type="OrthoDB" id="10651452at2759"/>
<keyword evidence="3" id="KW-1185">Reference proteome</keyword>
<feature type="region of interest" description="Disordered" evidence="1">
    <location>
        <begin position="922"/>
        <end position="1017"/>
    </location>
</feature>
<feature type="compositionally biased region" description="Low complexity" evidence="1">
    <location>
        <begin position="1260"/>
        <end position="1275"/>
    </location>
</feature>
<reference evidence="2 3" key="1">
    <citation type="journal article" date="2018" name="Mol. Biol. Evol.">
        <title>Broad Genomic Sampling Reveals a Smut Pathogenic Ancestry of the Fungal Clade Ustilaginomycotina.</title>
        <authorList>
            <person name="Kijpornyongpan T."/>
            <person name="Mondo S.J."/>
            <person name="Barry K."/>
            <person name="Sandor L."/>
            <person name="Lee J."/>
            <person name="Lipzen A."/>
            <person name="Pangilinan J."/>
            <person name="LaButti K."/>
            <person name="Hainaut M."/>
            <person name="Henrissat B."/>
            <person name="Grigoriev I.V."/>
            <person name="Spatafora J.W."/>
            <person name="Aime M.C."/>
        </authorList>
    </citation>
    <scope>NUCLEOTIDE SEQUENCE [LARGE SCALE GENOMIC DNA]</scope>
    <source>
        <strain evidence="2 3">MCA 5214</strain>
    </source>
</reference>